<keyword evidence="6" id="KW-0809">Transit peptide</keyword>
<dbReference type="GO" id="GO:0046933">
    <property type="term" value="F:proton-transporting ATP synthase activity, rotational mechanism"/>
    <property type="evidence" value="ECO:0007669"/>
    <property type="project" value="InterPro"/>
</dbReference>
<feature type="compositionally biased region" description="Low complexity" evidence="10">
    <location>
        <begin position="44"/>
        <end position="57"/>
    </location>
</feature>
<keyword evidence="3" id="KW-0813">Transport</keyword>
<dbReference type="InterPro" id="IPR001469">
    <property type="entry name" value="ATP_synth_F1_dsu/esu"/>
</dbReference>
<dbReference type="Gene3D" id="2.60.15.10">
    <property type="entry name" value="F0F1 ATP synthase delta/epsilon subunit, N-terminal"/>
    <property type="match status" value="1"/>
</dbReference>
<dbReference type="Pfam" id="PF02823">
    <property type="entry name" value="ATP-synt_DE_N"/>
    <property type="match status" value="1"/>
</dbReference>
<dbReference type="CDD" id="cd12152">
    <property type="entry name" value="F1-ATPase_delta"/>
    <property type="match status" value="1"/>
</dbReference>
<dbReference type="Gene3D" id="1.20.5.440">
    <property type="entry name" value="ATP synthase delta/epsilon subunit, C-terminal domain"/>
    <property type="match status" value="1"/>
</dbReference>
<dbReference type="GO" id="GO:0045259">
    <property type="term" value="C:proton-transporting ATP synthase complex"/>
    <property type="evidence" value="ECO:0007669"/>
    <property type="project" value="InterPro"/>
</dbReference>
<evidence type="ECO:0000313" key="13">
    <source>
        <dbReference type="Proteomes" id="UP000631114"/>
    </source>
</evidence>
<feature type="region of interest" description="Disordered" evidence="10">
    <location>
        <begin position="37"/>
        <end position="88"/>
    </location>
</feature>
<keyword evidence="4" id="KW-0375">Hydrogen ion transport</keyword>
<evidence type="ECO:0000256" key="6">
    <source>
        <dbReference type="ARBA" id="ARBA00022946"/>
    </source>
</evidence>
<evidence type="ECO:0000256" key="7">
    <source>
        <dbReference type="ARBA" id="ARBA00023065"/>
    </source>
</evidence>
<feature type="compositionally biased region" description="Pro residues" evidence="10">
    <location>
        <begin position="58"/>
        <end position="69"/>
    </location>
</feature>
<keyword evidence="5" id="KW-0999">Mitochondrion inner membrane</keyword>
<feature type="non-terminal residue" evidence="12">
    <location>
        <position position="1"/>
    </location>
</feature>
<evidence type="ECO:0000313" key="12">
    <source>
        <dbReference type="EMBL" id="KAF9606491.1"/>
    </source>
</evidence>
<evidence type="ECO:0000256" key="2">
    <source>
        <dbReference type="ARBA" id="ARBA00005712"/>
    </source>
</evidence>
<dbReference type="GO" id="GO:0005743">
    <property type="term" value="C:mitochondrial inner membrane"/>
    <property type="evidence" value="ECO:0007669"/>
    <property type="project" value="UniProtKB-SubCell"/>
</dbReference>
<evidence type="ECO:0000256" key="9">
    <source>
        <dbReference type="ARBA" id="ARBA00023136"/>
    </source>
</evidence>
<evidence type="ECO:0000256" key="3">
    <source>
        <dbReference type="ARBA" id="ARBA00022448"/>
    </source>
</evidence>
<keyword evidence="7" id="KW-0406">Ion transport</keyword>
<evidence type="ECO:0000256" key="4">
    <source>
        <dbReference type="ARBA" id="ARBA00022781"/>
    </source>
</evidence>
<accession>A0A835M0R6</accession>
<evidence type="ECO:0000256" key="10">
    <source>
        <dbReference type="SAM" id="MobiDB-lite"/>
    </source>
</evidence>
<dbReference type="AlphaFoldDB" id="A0A835M0R6"/>
<evidence type="ECO:0000259" key="11">
    <source>
        <dbReference type="Pfam" id="PF02823"/>
    </source>
</evidence>
<gene>
    <name evidence="12" type="ORF">IFM89_025766</name>
</gene>
<dbReference type="InterPro" id="IPR020546">
    <property type="entry name" value="ATP_synth_F1_dsu/esu_N"/>
</dbReference>
<evidence type="ECO:0000256" key="5">
    <source>
        <dbReference type="ARBA" id="ARBA00022792"/>
    </source>
</evidence>
<dbReference type="InterPro" id="IPR036771">
    <property type="entry name" value="ATPsynth_dsu/esu_N"/>
</dbReference>
<dbReference type="SUPFAM" id="SSF51344">
    <property type="entry name" value="Epsilon subunit of F1F0-ATP synthase N-terminal domain"/>
    <property type="match status" value="1"/>
</dbReference>
<protein>
    <recommendedName>
        <fullName evidence="11">ATP synthase F1 complex delta/epsilon subunit N-terminal domain-containing protein</fullName>
    </recommendedName>
</protein>
<organism evidence="12 13">
    <name type="scientific">Coptis chinensis</name>
    <dbReference type="NCBI Taxonomy" id="261450"/>
    <lineage>
        <taxon>Eukaryota</taxon>
        <taxon>Viridiplantae</taxon>
        <taxon>Streptophyta</taxon>
        <taxon>Embryophyta</taxon>
        <taxon>Tracheophyta</taxon>
        <taxon>Spermatophyta</taxon>
        <taxon>Magnoliopsida</taxon>
        <taxon>Ranunculales</taxon>
        <taxon>Ranunculaceae</taxon>
        <taxon>Coptidoideae</taxon>
        <taxon>Coptis</taxon>
    </lineage>
</organism>
<keyword evidence="13" id="KW-1185">Reference proteome</keyword>
<feature type="domain" description="ATP synthase F1 complex delta/epsilon subunit N-terminal" evidence="11">
    <location>
        <begin position="190"/>
        <end position="247"/>
    </location>
</feature>
<dbReference type="PANTHER" id="PTHR13822:SF7">
    <property type="entry name" value="ATP SYNTHASE SUBUNIT DELTA, MITOCHONDRIAL"/>
    <property type="match status" value="1"/>
</dbReference>
<comment type="similarity">
    <text evidence="2">Belongs to the ATPase epsilon chain family.</text>
</comment>
<evidence type="ECO:0000256" key="1">
    <source>
        <dbReference type="ARBA" id="ARBA00004273"/>
    </source>
</evidence>
<comment type="caution">
    <text evidence="12">The sequence shown here is derived from an EMBL/GenBank/DDBJ whole genome shotgun (WGS) entry which is preliminary data.</text>
</comment>
<dbReference type="HAMAP" id="MF_00530">
    <property type="entry name" value="ATP_synth_epsil_bac"/>
    <property type="match status" value="1"/>
</dbReference>
<dbReference type="OrthoDB" id="270171at2759"/>
<evidence type="ECO:0000256" key="8">
    <source>
        <dbReference type="ARBA" id="ARBA00023128"/>
    </source>
</evidence>
<reference evidence="12 13" key="1">
    <citation type="submission" date="2020-10" db="EMBL/GenBank/DDBJ databases">
        <title>The Coptis chinensis genome and diversification of protoberbering-type alkaloids.</title>
        <authorList>
            <person name="Wang B."/>
            <person name="Shu S."/>
            <person name="Song C."/>
            <person name="Liu Y."/>
        </authorList>
    </citation>
    <scope>NUCLEOTIDE SEQUENCE [LARGE SCALE GENOMIC DNA]</scope>
    <source>
        <strain evidence="12">HL-2020</strain>
        <tissue evidence="12">Leaf</tissue>
    </source>
</reference>
<name>A0A835M0R6_9MAGN</name>
<sequence length="306" mass="33593">FVVRETVYDDEKEKVGSDDVLDYGIVMKELGGLRIREKVDENEGSSTGTSQIIIGSSQPPPPPVPPPKPSGGNLSSRRTASGGSNAVRIGPSRRAAAWPLVSARNAQSDSRHFSPRSYREVSCPSLNVPSLQYSTMFQERERKFELEIRRVKGFELKRMLEDGNYLFRAVADQAYGDAEAYDLTRQMCINYMVKMVIIPATTEQMGVLPGHVATIAELKPGVLSVHDGNDVSKYFVSSGFAFIHTNSFADIVAVEAVPLDQIDVSQIQKRLVEFNQKLSSASTDLEKAEAQIGVDVHIALNFALLG</sequence>
<feature type="compositionally biased region" description="Polar residues" evidence="10">
    <location>
        <begin position="73"/>
        <end position="84"/>
    </location>
</feature>
<comment type="subcellular location">
    <subcellularLocation>
        <location evidence="1">Mitochondrion inner membrane</location>
    </subcellularLocation>
</comment>
<proteinExistence type="inferred from homology"/>
<dbReference type="PANTHER" id="PTHR13822">
    <property type="entry name" value="ATP SYNTHASE DELTA/EPSILON CHAIN"/>
    <property type="match status" value="1"/>
</dbReference>
<dbReference type="EMBL" id="JADFTS010000005">
    <property type="protein sequence ID" value="KAF9606491.1"/>
    <property type="molecule type" value="Genomic_DNA"/>
</dbReference>
<keyword evidence="9" id="KW-0472">Membrane</keyword>
<keyword evidence="8" id="KW-0496">Mitochondrion</keyword>
<dbReference type="Proteomes" id="UP000631114">
    <property type="component" value="Unassembled WGS sequence"/>
</dbReference>